<evidence type="ECO:0000313" key="2">
    <source>
        <dbReference type="Proteomes" id="UP001634007"/>
    </source>
</evidence>
<dbReference type="EMBL" id="JBJKBG010000011">
    <property type="protein sequence ID" value="KAL3714124.1"/>
    <property type="molecule type" value="Genomic_DNA"/>
</dbReference>
<gene>
    <name evidence="1" type="ORF">ACJRO7_006117</name>
</gene>
<dbReference type="AlphaFoldDB" id="A0ABD3IL83"/>
<reference evidence="1 2" key="1">
    <citation type="submission" date="2024-11" db="EMBL/GenBank/DDBJ databases">
        <title>Chromosome-level genome assembly of Eucalyptus globulus Labill. provides insights into its genome evolution.</title>
        <authorList>
            <person name="Li X."/>
        </authorList>
    </citation>
    <scope>NUCLEOTIDE SEQUENCE [LARGE SCALE GENOMIC DNA]</scope>
    <source>
        <strain evidence="1">CL2024</strain>
        <tissue evidence="1">Fresh tender leaves</tissue>
    </source>
</reference>
<organism evidence="1 2">
    <name type="scientific">Eucalyptus globulus</name>
    <name type="common">Tasmanian blue gum</name>
    <dbReference type="NCBI Taxonomy" id="34317"/>
    <lineage>
        <taxon>Eukaryota</taxon>
        <taxon>Viridiplantae</taxon>
        <taxon>Streptophyta</taxon>
        <taxon>Embryophyta</taxon>
        <taxon>Tracheophyta</taxon>
        <taxon>Spermatophyta</taxon>
        <taxon>Magnoliopsida</taxon>
        <taxon>eudicotyledons</taxon>
        <taxon>Gunneridae</taxon>
        <taxon>Pentapetalae</taxon>
        <taxon>rosids</taxon>
        <taxon>malvids</taxon>
        <taxon>Myrtales</taxon>
        <taxon>Myrtaceae</taxon>
        <taxon>Myrtoideae</taxon>
        <taxon>Eucalypteae</taxon>
        <taxon>Eucalyptus</taxon>
    </lineage>
</organism>
<protein>
    <submittedName>
        <fullName evidence="1">Uncharacterized protein</fullName>
    </submittedName>
</protein>
<comment type="caution">
    <text evidence="1">The sequence shown here is derived from an EMBL/GenBank/DDBJ whole genome shotgun (WGS) entry which is preliminary data.</text>
</comment>
<dbReference type="Proteomes" id="UP001634007">
    <property type="component" value="Unassembled WGS sequence"/>
</dbReference>
<keyword evidence="2" id="KW-1185">Reference proteome</keyword>
<dbReference type="PANTHER" id="PTHR35320">
    <property type="entry name" value="ATP-DEPENDENT CLP PROTEASE ATP-BINDING SUBUNIT"/>
    <property type="match status" value="1"/>
</dbReference>
<evidence type="ECO:0000313" key="1">
    <source>
        <dbReference type="EMBL" id="KAL3714124.1"/>
    </source>
</evidence>
<proteinExistence type="predicted"/>
<accession>A0ABD3IL83</accession>
<dbReference type="PANTHER" id="PTHR35320:SF1">
    <property type="entry name" value="ATP-DEPENDENT CLP PROTEASE ATP-BINDING SUBUNIT"/>
    <property type="match status" value="1"/>
</dbReference>
<sequence>MGCKIHALNSPILCKFPTIKARVAPKSISFISCSSYAQNDGELASTAAATQVPLSRPNAYRVDFKTLGACKLGISRYPDFEYNAQGGTGRGQGSVASNGDLTREILVSFDLDTLYIPSLTSATTNFLGLPLPPFLKIDIVPQLFEGKICEESGKVDLQFKAKFCFSVGSLYRAPPLIVETVLTSEESNGTVRGGRGERLDEEGNCRLVGVASVDPIDDFLMNSFLGLPTECLAVLNAVISLSSSS</sequence>
<name>A0ABD3IL83_EUCGL</name>